<dbReference type="AlphaFoldDB" id="A0A251L947"/>
<evidence type="ECO:0000313" key="1">
    <source>
        <dbReference type="EMBL" id="OAY54805.1"/>
    </source>
</evidence>
<proteinExistence type="predicted"/>
<dbReference type="STRING" id="3983.A0A251L947"/>
<dbReference type="Gramene" id="Manes.03G103000.10.v8.1">
    <property type="protein sequence ID" value="Manes.03G103000.10.v8.1.CDS"/>
    <property type="gene ID" value="Manes.03G103000.v8.1"/>
</dbReference>
<dbReference type="EMBL" id="CM004389">
    <property type="protein sequence ID" value="OAY54805.1"/>
    <property type="molecule type" value="Genomic_DNA"/>
</dbReference>
<organism evidence="1 2">
    <name type="scientific">Manihot esculenta</name>
    <name type="common">Cassava</name>
    <name type="synonym">Jatropha manihot</name>
    <dbReference type="NCBI Taxonomy" id="3983"/>
    <lineage>
        <taxon>Eukaryota</taxon>
        <taxon>Viridiplantae</taxon>
        <taxon>Streptophyta</taxon>
        <taxon>Embryophyta</taxon>
        <taxon>Tracheophyta</taxon>
        <taxon>Spermatophyta</taxon>
        <taxon>Magnoliopsida</taxon>
        <taxon>eudicotyledons</taxon>
        <taxon>Gunneridae</taxon>
        <taxon>Pentapetalae</taxon>
        <taxon>rosids</taxon>
        <taxon>fabids</taxon>
        <taxon>Malpighiales</taxon>
        <taxon>Euphorbiaceae</taxon>
        <taxon>Crotonoideae</taxon>
        <taxon>Manihoteae</taxon>
        <taxon>Manihot</taxon>
    </lineage>
</organism>
<dbReference type="PANTHER" id="PTHR34659">
    <property type="entry name" value="BNAA05G11610D PROTEIN"/>
    <property type="match status" value="1"/>
</dbReference>
<dbReference type="EMBL" id="CM004389">
    <property type="protein sequence ID" value="OAY54803.1"/>
    <property type="molecule type" value="Genomic_DNA"/>
</dbReference>
<keyword evidence="2" id="KW-1185">Reference proteome</keyword>
<dbReference type="InterPro" id="IPR053273">
    <property type="entry name" value="CST_Regulator"/>
</dbReference>
<reference evidence="1 2" key="1">
    <citation type="submission" date="2016-02" db="EMBL/GenBank/DDBJ databases">
        <title>WGS assembly of Manihot esculenta.</title>
        <authorList>
            <person name="Bredeson J.V."/>
            <person name="Prochnik S.E."/>
            <person name="Lyons J.B."/>
            <person name="Schmutz J."/>
            <person name="Grimwood J."/>
            <person name="Vrebalov J."/>
            <person name="Bart R.S."/>
            <person name="Amuge T."/>
            <person name="Ferguson M.E."/>
            <person name="Green R."/>
            <person name="Putnam N."/>
            <person name="Stites J."/>
            <person name="Rounsley S."/>
            <person name="Rokhsar D.S."/>
        </authorList>
    </citation>
    <scope>NUCLEOTIDE SEQUENCE [LARGE SCALE GENOMIC DNA]</scope>
    <source>
        <strain evidence="2">cv. AM560-2</strain>
        <tissue evidence="1">Leaf</tissue>
    </source>
</reference>
<dbReference type="GO" id="GO:0005776">
    <property type="term" value="C:autophagosome"/>
    <property type="evidence" value="ECO:0000318"/>
    <property type="project" value="GO_Central"/>
</dbReference>
<dbReference type="EMBL" id="CM004389">
    <property type="protein sequence ID" value="OAY54804.1"/>
    <property type="molecule type" value="Genomic_DNA"/>
</dbReference>
<name>A0A251L947_MANES</name>
<dbReference type="EMBL" id="CM004389">
    <property type="protein sequence ID" value="OAY54807.1"/>
    <property type="molecule type" value="Genomic_DNA"/>
</dbReference>
<dbReference type="PANTHER" id="PTHR34659:SF1">
    <property type="entry name" value="PROTEIN EGT2"/>
    <property type="match status" value="1"/>
</dbReference>
<accession>A0A251L947</accession>
<dbReference type="GO" id="GO:0061908">
    <property type="term" value="C:phagophore"/>
    <property type="evidence" value="ECO:0000318"/>
    <property type="project" value="GO_Central"/>
</dbReference>
<evidence type="ECO:0000313" key="2">
    <source>
        <dbReference type="Proteomes" id="UP000091857"/>
    </source>
</evidence>
<dbReference type="OrthoDB" id="1644512at2759"/>
<dbReference type="EMBL" id="CM004389">
    <property type="protein sequence ID" value="OAY54806.1"/>
    <property type="molecule type" value="Genomic_DNA"/>
</dbReference>
<sequence length="548" mass="60137">MDLKSKGIAWVGNIYQRIETMCHEVDNIVNQDTVQYVENQVHTMGQSMKKFYSDVQGLIPPIGDPVKPEAQAVVLKANAAVSTCIKSGIHIEEEDYGYTSPIKQSLVESSDFDTVENLPINDFDTVENLPRNELRRYHVVNQSNTPTFGESLEAVESDSSPGEVDDISTNNDHSVHKLVNQSTSPASEESLWGVGSDSARVKIDEVSPSIKLTMHHLVSQSNTSTSRESLEESEFDFAPTKFDDVSANENSGFRMKEIAINDKSNVPEVSESFDSLEKESFKASLSGEFTGSNNESTCVSMSEVSPAASLHVEESQSPQKVEMVCYIPAAADDSDSLSVATSGVVLSEMDFSVASSSGSIFTEPCTLSENSFNAKVGSNGNPGNVDGHDSDNSNVLLSSMSASVVSIHREVAEAVCTCSNSVLSLESTECSNYSSNLSDDITDSEMETIDLFDKMKLEGSCVFVDDSMLYEVSRRTCKLRSYKKKLLDVFTSKKRLSKEYEQLAIWFGDPDMEVSQDTLQSQLQSSSTVILDCDYGTHHIRDSEWELL</sequence>
<protein>
    <submittedName>
        <fullName evidence="1">Uncharacterized protein</fullName>
    </submittedName>
</protein>
<gene>
    <name evidence="1" type="ORF">MANES_03G103000</name>
</gene>
<dbReference type="GO" id="GO:0006950">
    <property type="term" value="P:response to stress"/>
    <property type="evidence" value="ECO:0000318"/>
    <property type="project" value="GO_Central"/>
</dbReference>
<dbReference type="Proteomes" id="UP000091857">
    <property type="component" value="Chromosome 3"/>
</dbReference>